<feature type="transmembrane region" description="Helical" evidence="2">
    <location>
        <begin position="322"/>
        <end position="342"/>
    </location>
</feature>
<evidence type="ECO:0000256" key="2">
    <source>
        <dbReference type="SAM" id="Phobius"/>
    </source>
</evidence>
<comment type="caution">
    <text evidence="3">The sequence shown here is derived from an EMBL/GenBank/DDBJ whole genome shotgun (WGS) entry which is preliminary data.</text>
</comment>
<dbReference type="OrthoDB" id="3357002at2759"/>
<proteinExistence type="predicted"/>
<dbReference type="AlphaFoldDB" id="A0A9P0QN95"/>
<feature type="transmembrane region" description="Helical" evidence="2">
    <location>
        <begin position="388"/>
        <end position="407"/>
    </location>
</feature>
<feature type="region of interest" description="Disordered" evidence="1">
    <location>
        <begin position="652"/>
        <end position="672"/>
    </location>
</feature>
<feature type="transmembrane region" description="Helical" evidence="2">
    <location>
        <begin position="569"/>
        <end position="591"/>
    </location>
</feature>
<feature type="transmembrane region" description="Helical" evidence="2">
    <location>
        <begin position="427"/>
        <end position="449"/>
    </location>
</feature>
<feature type="transmembrane region" description="Helical" evidence="2">
    <location>
        <begin position="606"/>
        <end position="625"/>
    </location>
</feature>
<dbReference type="EMBL" id="CAKXYY010000004">
    <property type="protein sequence ID" value="CAH2351564.1"/>
    <property type="molecule type" value="Genomic_DNA"/>
</dbReference>
<keyword evidence="2" id="KW-1133">Transmembrane helix</keyword>
<feature type="compositionally biased region" description="Basic and acidic residues" evidence="1">
    <location>
        <begin position="654"/>
        <end position="666"/>
    </location>
</feature>
<keyword evidence="2" id="KW-0812">Transmembrane</keyword>
<sequence>MDASSLYSLLEGVFTKNDIATNSTAVTNFLNVTSTALADVPSNVSLPFFGDVLGLGLSSGNFSLSSLNSTVITSLLSGFIPVFNDIPANTTATIIQYTVAMVNTLNLTVSSSSSSGLKSFLTSTVLPSVLSLPANDTSTFVGDVAAALAYIPQSTQIPYLQKVLLYAGSHLSSLNGSAISTSDLSPYIAELNIPTAAVVPLVNNTVVSILSMPLNESKVFYSQLVSFYDTVPSNNSMFISQKIKDYIFPSNGTITLGVQFFLSMFNELLLNAHGNASPRSGTLQSNQITKKLLGTPLPPQVVHLGTATQTNLFGDYPTSADIAPSAIFAAVFMIFAFAHLGIFYENYRRGHKFWLSLGFAFYCVCRFIGWVIRIVWSSNPTNVQLGSAGGFFTVSSSVFLLTLNLILAQRIFTWMHPVGGSRKLFWYYMYALYFSVIVVIALTSGAQISPYLSFMSPAKVSRLLKVTEASSILLCLYCFQSLNLVAMAYQFKPTKKDKNLYTYQAWWIEKFSPFYYVEKGAAQQAEESFLERSVHERNAVRVIRASVQHAQTIPGVSTERGALNHTFSVALLAVTSVLISVGAICRCISIFQNNTQMTQTSICKPVVMYICYGLLEVICNILYLVGRIDLRFYRPDRLPKRIREAPEVLNKVSSDSHSEDLEKDLDVAEDSA</sequence>
<evidence type="ECO:0000313" key="4">
    <source>
        <dbReference type="Proteomes" id="UP000837801"/>
    </source>
</evidence>
<protein>
    <submittedName>
        <fullName evidence="3">Uncharacterized protein</fullName>
    </submittedName>
</protein>
<gene>
    <name evidence="3" type="ORF">CLIB1423_04S00870</name>
</gene>
<feature type="transmembrane region" description="Helical" evidence="2">
    <location>
        <begin position="354"/>
        <end position="376"/>
    </location>
</feature>
<evidence type="ECO:0000256" key="1">
    <source>
        <dbReference type="SAM" id="MobiDB-lite"/>
    </source>
</evidence>
<organism evidence="3 4">
    <name type="scientific">[Candida] railenensis</name>
    <dbReference type="NCBI Taxonomy" id="45579"/>
    <lineage>
        <taxon>Eukaryota</taxon>
        <taxon>Fungi</taxon>
        <taxon>Dikarya</taxon>
        <taxon>Ascomycota</taxon>
        <taxon>Saccharomycotina</taxon>
        <taxon>Pichiomycetes</taxon>
        <taxon>Debaryomycetaceae</taxon>
        <taxon>Kurtzmaniella</taxon>
    </lineage>
</organism>
<accession>A0A9P0QN95</accession>
<keyword evidence="4" id="KW-1185">Reference proteome</keyword>
<dbReference type="PANTHER" id="PTHR35184:SF1">
    <property type="entry name" value="INTEGRAL MEMBRANE PROTEIN"/>
    <property type="match status" value="1"/>
</dbReference>
<feature type="transmembrane region" description="Helical" evidence="2">
    <location>
        <begin position="469"/>
        <end position="489"/>
    </location>
</feature>
<name>A0A9P0QN95_9ASCO</name>
<dbReference type="PANTHER" id="PTHR35184">
    <property type="entry name" value="YALI0C10208P"/>
    <property type="match status" value="1"/>
</dbReference>
<evidence type="ECO:0000313" key="3">
    <source>
        <dbReference type="EMBL" id="CAH2351564.1"/>
    </source>
</evidence>
<dbReference type="InterPro" id="IPR021460">
    <property type="entry name" value="DUF3112"/>
</dbReference>
<dbReference type="Proteomes" id="UP000837801">
    <property type="component" value="Unassembled WGS sequence"/>
</dbReference>
<reference evidence="3" key="1">
    <citation type="submission" date="2022-03" db="EMBL/GenBank/DDBJ databases">
        <authorList>
            <person name="Legras J.-L."/>
            <person name="Devillers H."/>
            <person name="Grondin C."/>
        </authorList>
    </citation>
    <scope>NUCLEOTIDE SEQUENCE</scope>
    <source>
        <strain evidence="3">CLIB 1423</strain>
    </source>
</reference>
<keyword evidence="2" id="KW-0472">Membrane</keyword>
<dbReference type="Pfam" id="PF11309">
    <property type="entry name" value="DUF3112"/>
    <property type="match status" value="1"/>
</dbReference>